<proteinExistence type="predicted"/>
<comment type="caution">
    <text evidence="1">The sequence shown here is derived from an EMBL/GenBank/DDBJ whole genome shotgun (WGS) entry which is preliminary data.</text>
</comment>
<reference evidence="1" key="1">
    <citation type="journal article" date="2019" name="Sci. Rep.">
        <title>Draft genome of Tanacetum cinerariifolium, the natural source of mosquito coil.</title>
        <authorList>
            <person name="Yamashiro T."/>
            <person name="Shiraishi A."/>
            <person name="Satake H."/>
            <person name="Nakayama K."/>
        </authorList>
    </citation>
    <scope>NUCLEOTIDE SEQUENCE</scope>
</reference>
<evidence type="ECO:0008006" key="2">
    <source>
        <dbReference type="Google" id="ProtNLM"/>
    </source>
</evidence>
<organism evidence="1">
    <name type="scientific">Tanacetum cinerariifolium</name>
    <name type="common">Dalmatian daisy</name>
    <name type="synonym">Chrysanthemum cinerariifolium</name>
    <dbReference type="NCBI Taxonomy" id="118510"/>
    <lineage>
        <taxon>Eukaryota</taxon>
        <taxon>Viridiplantae</taxon>
        <taxon>Streptophyta</taxon>
        <taxon>Embryophyta</taxon>
        <taxon>Tracheophyta</taxon>
        <taxon>Spermatophyta</taxon>
        <taxon>Magnoliopsida</taxon>
        <taxon>eudicotyledons</taxon>
        <taxon>Gunneridae</taxon>
        <taxon>Pentapetalae</taxon>
        <taxon>asterids</taxon>
        <taxon>campanulids</taxon>
        <taxon>Asterales</taxon>
        <taxon>Asteraceae</taxon>
        <taxon>Asteroideae</taxon>
        <taxon>Anthemideae</taxon>
        <taxon>Anthemidinae</taxon>
        <taxon>Tanacetum</taxon>
    </lineage>
</organism>
<name>A0A699S2W5_TANCI</name>
<evidence type="ECO:0000313" key="1">
    <source>
        <dbReference type="EMBL" id="GFC91667.1"/>
    </source>
</evidence>
<accession>A0A699S2W5</accession>
<dbReference type="EMBL" id="BKCJ011133055">
    <property type="protein sequence ID" value="GFC91667.1"/>
    <property type="molecule type" value="Genomic_DNA"/>
</dbReference>
<dbReference type="AlphaFoldDB" id="A0A699S2W5"/>
<protein>
    <recommendedName>
        <fullName evidence="2">RNA-directed DNA polymerase, eukaryota, reverse transcriptase zinc-binding domain protein</fullName>
    </recommendedName>
</protein>
<sequence>MIAVTETRLIKKIVKPIWDSIFGHWPYFTNSVDSKKGCRIVIGWNQDVIDANLISASDQIMHFKEKRNQNIKGNKKNKKMKTNEAMDDEVGDDLSAHDSFMTHNVVSNTINAFMVDMVNNDDAGISPSF</sequence>
<gene>
    <name evidence="1" type="ORF">Tci_863637</name>
</gene>